<keyword evidence="7" id="KW-0472">Membrane</keyword>
<feature type="domain" description="Sodium/calcium exchanger membrane region" evidence="8">
    <location>
        <begin position="1"/>
        <end position="66"/>
    </location>
</feature>
<protein>
    <submittedName>
        <fullName evidence="10">Mitochondrial sodium/calcium exchanger protein-like</fullName>
    </submittedName>
</protein>
<organism evidence="9 10">
    <name type="scientific">Limulus polyphemus</name>
    <name type="common">Atlantic horseshoe crab</name>
    <dbReference type="NCBI Taxonomy" id="6850"/>
    <lineage>
        <taxon>Eukaryota</taxon>
        <taxon>Metazoa</taxon>
        <taxon>Ecdysozoa</taxon>
        <taxon>Arthropoda</taxon>
        <taxon>Chelicerata</taxon>
        <taxon>Merostomata</taxon>
        <taxon>Xiphosura</taxon>
        <taxon>Limulidae</taxon>
        <taxon>Limulus</taxon>
    </lineage>
</organism>
<dbReference type="InterPro" id="IPR044880">
    <property type="entry name" value="NCX_ion-bd_dom_sf"/>
</dbReference>
<evidence type="ECO:0000256" key="2">
    <source>
        <dbReference type="ARBA" id="ARBA00022448"/>
    </source>
</evidence>
<dbReference type="PANTHER" id="PTHR12266:SF0">
    <property type="entry name" value="MITOCHONDRIAL SODIUM_CALCIUM EXCHANGER PROTEIN"/>
    <property type="match status" value="1"/>
</dbReference>
<accession>A0ABM1T891</accession>
<keyword evidence="2" id="KW-0813">Transport</keyword>
<dbReference type="InterPro" id="IPR004837">
    <property type="entry name" value="NaCa_Exmemb"/>
</dbReference>
<name>A0ABM1T891_LIMPO</name>
<evidence type="ECO:0000256" key="5">
    <source>
        <dbReference type="ARBA" id="ARBA00022692"/>
    </source>
</evidence>
<evidence type="ECO:0000259" key="8">
    <source>
        <dbReference type="Pfam" id="PF01699"/>
    </source>
</evidence>
<evidence type="ECO:0000256" key="4">
    <source>
        <dbReference type="ARBA" id="ARBA00022568"/>
    </source>
</evidence>
<evidence type="ECO:0000256" key="1">
    <source>
        <dbReference type="ARBA" id="ARBA00004141"/>
    </source>
</evidence>
<keyword evidence="4" id="KW-0406">Ion transport</keyword>
<keyword evidence="9" id="KW-1185">Reference proteome</keyword>
<evidence type="ECO:0000256" key="7">
    <source>
        <dbReference type="ARBA" id="ARBA00023136"/>
    </source>
</evidence>
<keyword evidence="4" id="KW-0109">Calcium transport</keyword>
<evidence type="ECO:0000313" key="9">
    <source>
        <dbReference type="Proteomes" id="UP000694941"/>
    </source>
</evidence>
<keyword evidence="3" id="KW-0050">Antiport</keyword>
<comment type="subcellular location">
    <subcellularLocation>
        <location evidence="1">Membrane</location>
        <topology evidence="1">Multi-pass membrane protein</topology>
    </subcellularLocation>
</comment>
<keyword evidence="4" id="KW-0106">Calcium</keyword>
<dbReference type="Pfam" id="PF01699">
    <property type="entry name" value="Na_Ca_ex"/>
    <property type="match status" value="1"/>
</dbReference>
<keyword evidence="5" id="KW-0812">Transmembrane</keyword>
<keyword evidence="6" id="KW-1133">Transmembrane helix</keyword>
<evidence type="ECO:0000256" key="6">
    <source>
        <dbReference type="ARBA" id="ARBA00022989"/>
    </source>
</evidence>
<gene>
    <name evidence="10" type="primary">LOC111087933</name>
</gene>
<dbReference type="RefSeq" id="XP_022252097.1">
    <property type="nucleotide sequence ID" value="XM_022396389.1"/>
</dbReference>
<dbReference type="Proteomes" id="UP000694941">
    <property type="component" value="Unplaced"/>
</dbReference>
<dbReference type="Gene3D" id="1.20.1420.30">
    <property type="entry name" value="NCX, central ion-binding region"/>
    <property type="match status" value="1"/>
</dbReference>
<proteinExistence type="predicted"/>
<evidence type="ECO:0000313" key="10">
    <source>
        <dbReference type="RefSeq" id="XP_022252097.1"/>
    </source>
</evidence>
<sequence>MFIALGVTADDFLCSALVVISKTLHLSQNIAGVTFLAFGNGSPDIFSSLAGVQELRSDLVIGQLFGKFNKTLAYDDN</sequence>
<dbReference type="GeneID" id="111087933"/>
<dbReference type="InterPro" id="IPR051359">
    <property type="entry name" value="CaCA_antiporter"/>
</dbReference>
<reference evidence="10" key="1">
    <citation type="submission" date="2025-08" db="UniProtKB">
        <authorList>
            <consortium name="RefSeq"/>
        </authorList>
    </citation>
    <scope>IDENTIFICATION</scope>
    <source>
        <tissue evidence="10">Muscle</tissue>
    </source>
</reference>
<dbReference type="PANTHER" id="PTHR12266">
    <property type="entry name" value="NA+/CA2+ K+ INDEPENDENT EXCHANGER"/>
    <property type="match status" value="1"/>
</dbReference>
<evidence type="ECO:0000256" key="3">
    <source>
        <dbReference type="ARBA" id="ARBA00022449"/>
    </source>
</evidence>